<evidence type="ECO:0000256" key="3">
    <source>
        <dbReference type="ARBA" id="ARBA00022527"/>
    </source>
</evidence>
<dbReference type="InterPro" id="IPR014376">
    <property type="entry name" value="Prot_kin_PKC_delta"/>
</dbReference>
<feature type="domain" description="Phorbol-ester/DAG-type" evidence="19">
    <location>
        <begin position="115"/>
        <end position="165"/>
    </location>
</feature>
<dbReference type="Pfam" id="PF00069">
    <property type="entry name" value="Pkinase"/>
    <property type="match status" value="1"/>
</dbReference>
<evidence type="ECO:0000256" key="15">
    <source>
        <dbReference type="PIRSR" id="PIRSR000551-50"/>
    </source>
</evidence>
<dbReference type="GO" id="GO:0005524">
    <property type="term" value="F:ATP binding"/>
    <property type="evidence" value="ECO:0007669"/>
    <property type="project" value="UniProtKB-UniRule"/>
</dbReference>
<keyword evidence="10" id="KW-0418">Kinase</keyword>
<dbReference type="Proteomes" id="UP000694406">
    <property type="component" value="Unplaced"/>
</dbReference>
<feature type="binding site" evidence="16 17">
    <location>
        <position position="265"/>
    </location>
    <ligand>
        <name>ATP</name>
        <dbReference type="ChEBI" id="CHEBI:30616"/>
    </ligand>
</feature>
<protein>
    <recommendedName>
        <fullName evidence="2">protein kinase C</fullName>
        <ecNumber evidence="2">2.7.11.13</ecNumber>
    </recommendedName>
</protein>
<dbReference type="FunFam" id="3.30.60.20:FF:000003">
    <property type="entry name" value="Protein kinase C delta"/>
    <property type="match status" value="1"/>
</dbReference>
<dbReference type="PRINTS" id="PR00008">
    <property type="entry name" value="DAGPEDOMAIN"/>
</dbReference>
<evidence type="ECO:0000313" key="21">
    <source>
        <dbReference type="Proteomes" id="UP000694406"/>
    </source>
</evidence>
<dbReference type="SMART" id="SM00109">
    <property type="entry name" value="C1"/>
    <property type="match status" value="2"/>
</dbReference>
<keyword evidence="3" id="KW-0723">Serine/threonine-protein kinase</keyword>
<keyword evidence="11" id="KW-0862">Zinc</keyword>
<evidence type="ECO:0000256" key="8">
    <source>
        <dbReference type="ARBA" id="ARBA00022741"/>
    </source>
</evidence>
<dbReference type="Gene3D" id="1.10.510.10">
    <property type="entry name" value="Transferase(Phosphotransferase) domain 1"/>
    <property type="match status" value="1"/>
</dbReference>
<feature type="domain" description="Phorbol-ester/DAG-type" evidence="19">
    <location>
        <begin position="43"/>
        <end position="93"/>
    </location>
</feature>
<evidence type="ECO:0000256" key="6">
    <source>
        <dbReference type="ARBA" id="ARBA00022723"/>
    </source>
</evidence>
<evidence type="ECO:0000256" key="16">
    <source>
        <dbReference type="PIRSR" id="PIRSR000551-51"/>
    </source>
</evidence>
<accession>A0A8C5WV81</accession>
<evidence type="ECO:0000256" key="4">
    <source>
        <dbReference type="ARBA" id="ARBA00022553"/>
    </source>
</evidence>
<keyword evidence="4" id="KW-0597">Phosphoprotein</keyword>
<evidence type="ECO:0000256" key="14">
    <source>
        <dbReference type="ARBA" id="ARBA00047470"/>
    </source>
</evidence>
<keyword evidence="12 16" id="KW-0067">ATP-binding</keyword>
<comment type="catalytic activity">
    <reaction evidence="14">
        <text>L-seryl-[protein] + ATP = O-phospho-L-seryl-[protein] + ADP + H(+)</text>
        <dbReference type="Rhea" id="RHEA:17989"/>
        <dbReference type="Rhea" id="RHEA-COMP:9863"/>
        <dbReference type="Rhea" id="RHEA-COMP:11604"/>
        <dbReference type="ChEBI" id="CHEBI:15378"/>
        <dbReference type="ChEBI" id="CHEBI:29999"/>
        <dbReference type="ChEBI" id="CHEBI:30616"/>
        <dbReference type="ChEBI" id="CHEBI:83421"/>
        <dbReference type="ChEBI" id="CHEBI:456216"/>
        <dbReference type="EC" id="2.7.11.13"/>
    </reaction>
</comment>
<dbReference type="Gene3D" id="3.30.60.20">
    <property type="match status" value="2"/>
</dbReference>
<sequence length="503" mass="58084">MNARYFLESTDDPEFIDCEKEGFFSLHQRRGAIKQAKIHNVKCHEFTATFFPQPTFCSVCHEFVWGLNKQGYQCRQCNAAIHKKCIDKVIAKCTGSAINSRETMFHKERFKIDMPHRFKVYNYKSPTFCDHCGTLLWGLARQGLKCDACMMNVHHKCQTKVANLCGVNQKLMAEALALIESRQQARSLRDSDTLDFIEPQGISWECPADDIPISDSLLELRKDIQVELPKLTIDDFYLHRILGKGSFGKVFLVELKTTNQFFAMKALKKEVVLMDDDVECTMVEKRVLSLAWEHPFLTHVFCTFQTKENLFFVMEYLNGGDLMFHIQNCHKFEMDRARFYAAEIICGLQFLHSKGIIYRDLKLDNVLLDKEGHIKIADFGMCKENMLGDAKTSTFCGTPDYIAPEILLGQKYNMAVDWWSFGVLLYEMLIGQSPFHGQDEEMLFQSIRMDSPFYPRWLDKIARDLLVKVREWECSSSGCGGNWGRAQARWAFRGRPRPIPSSS</sequence>
<dbReference type="PROSITE" id="PS00479">
    <property type="entry name" value="ZF_DAG_PE_1"/>
    <property type="match status" value="1"/>
</dbReference>
<evidence type="ECO:0000256" key="17">
    <source>
        <dbReference type="PROSITE-ProRule" id="PRU10141"/>
    </source>
</evidence>
<dbReference type="SUPFAM" id="SSF57889">
    <property type="entry name" value="Cysteine-rich domain"/>
    <property type="match status" value="2"/>
</dbReference>
<gene>
    <name evidence="20" type="primary">PRKCQ</name>
</gene>
<dbReference type="FunFam" id="1.10.510.10:FF:000150">
    <property type="entry name" value="Protein kinase C, theta"/>
    <property type="match status" value="1"/>
</dbReference>
<dbReference type="Gene3D" id="3.30.200.20">
    <property type="entry name" value="Phosphorylase Kinase, domain 1"/>
    <property type="match status" value="1"/>
</dbReference>
<evidence type="ECO:0000259" key="18">
    <source>
        <dbReference type="PROSITE" id="PS50011"/>
    </source>
</evidence>
<dbReference type="PANTHER" id="PTHR24351">
    <property type="entry name" value="RIBOSOMAL PROTEIN S6 KINASE"/>
    <property type="match status" value="1"/>
</dbReference>
<dbReference type="GO" id="GO:0004697">
    <property type="term" value="F:diacylglycerol-dependent serine/threonine kinase activity"/>
    <property type="evidence" value="ECO:0007669"/>
    <property type="project" value="UniProtKB-EC"/>
</dbReference>
<dbReference type="PROSITE" id="PS00107">
    <property type="entry name" value="PROTEIN_KINASE_ATP"/>
    <property type="match status" value="1"/>
</dbReference>
<dbReference type="Pfam" id="PF00130">
    <property type="entry name" value="C1_1"/>
    <property type="match status" value="2"/>
</dbReference>
<dbReference type="PROSITE" id="PS50081">
    <property type="entry name" value="ZF_DAG_PE_2"/>
    <property type="match status" value="2"/>
</dbReference>
<dbReference type="SMART" id="SM00220">
    <property type="entry name" value="S_TKc"/>
    <property type="match status" value="1"/>
</dbReference>
<dbReference type="InterPro" id="IPR002219">
    <property type="entry name" value="PKC_DAG/PE"/>
</dbReference>
<dbReference type="InterPro" id="IPR000719">
    <property type="entry name" value="Prot_kinase_dom"/>
</dbReference>
<dbReference type="GO" id="GO:0008270">
    <property type="term" value="F:zinc ion binding"/>
    <property type="evidence" value="ECO:0007669"/>
    <property type="project" value="UniProtKB-KW"/>
</dbReference>
<comment type="catalytic activity">
    <reaction evidence="13">
        <text>L-threonyl-[protein] + ATP = O-phospho-L-threonyl-[protein] + ADP + H(+)</text>
        <dbReference type="Rhea" id="RHEA:46608"/>
        <dbReference type="Rhea" id="RHEA-COMP:11060"/>
        <dbReference type="Rhea" id="RHEA-COMP:11605"/>
        <dbReference type="ChEBI" id="CHEBI:15378"/>
        <dbReference type="ChEBI" id="CHEBI:30013"/>
        <dbReference type="ChEBI" id="CHEBI:30616"/>
        <dbReference type="ChEBI" id="CHEBI:61977"/>
        <dbReference type="ChEBI" id="CHEBI:456216"/>
        <dbReference type="EC" id="2.7.11.13"/>
    </reaction>
</comment>
<evidence type="ECO:0000256" key="12">
    <source>
        <dbReference type="ARBA" id="ARBA00022840"/>
    </source>
</evidence>
<feature type="binding site" evidence="16">
    <location>
        <begin position="242"/>
        <end position="250"/>
    </location>
    <ligand>
        <name>ATP</name>
        <dbReference type="ChEBI" id="CHEBI:30616"/>
    </ligand>
</feature>
<evidence type="ECO:0000256" key="11">
    <source>
        <dbReference type="ARBA" id="ARBA00022833"/>
    </source>
</evidence>
<keyword evidence="9" id="KW-0863">Zinc-finger</keyword>
<keyword evidence="7" id="KW-0677">Repeat</keyword>
<dbReference type="InterPro" id="IPR020454">
    <property type="entry name" value="DAG/PE-bd"/>
</dbReference>
<organism evidence="20 21">
    <name type="scientific">Laticauda laticaudata</name>
    <name type="common">Blue-ringed sea krait</name>
    <name type="synonym">Blue-lipped sea krait</name>
    <dbReference type="NCBI Taxonomy" id="8630"/>
    <lineage>
        <taxon>Eukaryota</taxon>
        <taxon>Metazoa</taxon>
        <taxon>Chordata</taxon>
        <taxon>Craniata</taxon>
        <taxon>Vertebrata</taxon>
        <taxon>Euteleostomi</taxon>
        <taxon>Lepidosauria</taxon>
        <taxon>Squamata</taxon>
        <taxon>Bifurcata</taxon>
        <taxon>Unidentata</taxon>
        <taxon>Episquamata</taxon>
        <taxon>Toxicofera</taxon>
        <taxon>Serpentes</taxon>
        <taxon>Colubroidea</taxon>
        <taxon>Elapidae</taxon>
        <taxon>Laticaudinae</taxon>
        <taxon>Laticauda</taxon>
    </lineage>
</organism>
<dbReference type="InterPro" id="IPR046349">
    <property type="entry name" value="C1-like_sf"/>
</dbReference>
<dbReference type="PIRSF" id="PIRSF000551">
    <property type="entry name" value="PKC_delta"/>
    <property type="match status" value="1"/>
</dbReference>
<proteinExistence type="inferred from homology"/>
<feature type="active site" description="Proton acceptor" evidence="15">
    <location>
        <position position="360"/>
    </location>
</feature>
<evidence type="ECO:0000256" key="5">
    <source>
        <dbReference type="ARBA" id="ARBA00022679"/>
    </source>
</evidence>
<evidence type="ECO:0000256" key="10">
    <source>
        <dbReference type="ARBA" id="ARBA00022777"/>
    </source>
</evidence>
<keyword evidence="8 16" id="KW-0547">Nucleotide-binding</keyword>
<dbReference type="FunFam" id="3.30.60.20:FF:000008">
    <property type="entry name" value="Protein kinase C theta"/>
    <property type="match status" value="1"/>
</dbReference>
<dbReference type="InterPro" id="IPR017441">
    <property type="entry name" value="Protein_kinase_ATP_BS"/>
</dbReference>
<keyword evidence="21" id="KW-1185">Reference proteome</keyword>
<comment type="similarity">
    <text evidence="1">Belongs to the protein kinase superfamily. AGC Ser/Thr protein kinase family. PKC subfamily.</text>
</comment>
<evidence type="ECO:0000313" key="20">
    <source>
        <dbReference type="Ensembl" id="ENSLLTP00000016125.1"/>
    </source>
</evidence>
<reference evidence="20" key="2">
    <citation type="submission" date="2025-09" db="UniProtKB">
        <authorList>
            <consortium name="Ensembl"/>
        </authorList>
    </citation>
    <scope>IDENTIFICATION</scope>
</reference>
<dbReference type="Ensembl" id="ENSLLTT00000016739.1">
    <property type="protein sequence ID" value="ENSLLTP00000016125.1"/>
    <property type="gene ID" value="ENSLLTG00000012310.1"/>
</dbReference>
<dbReference type="CDD" id="cd20837">
    <property type="entry name" value="C1_nPKC_theta-like_rpt2"/>
    <property type="match status" value="1"/>
</dbReference>
<dbReference type="FunFam" id="3.30.200.20:FF:000360">
    <property type="entry name" value="Protein kinase C"/>
    <property type="match status" value="1"/>
</dbReference>
<dbReference type="CDD" id="cd20834">
    <property type="entry name" value="C1_nPKC_theta-like_rpt1"/>
    <property type="match status" value="1"/>
</dbReference>
<feature type="domain" description="Protein kinase" evidence="18">
    <location>
        <begin position="236"/>
        <end position="503"/>
    </location>
</feature>
<evidence type="ECO:0000256" key="1">
    <source>
        <dbReference type="ARBA" id="ARBA00005490"/>
    </source>
</evidence>
<keyword evidence="5" id="KW-0808">Transferase</keyword>
<dbReference type="GeneTree" id="ENSGT00940000157638"/>
<dbReference type="EC" id="2.7.11.13" evidence="2"/>
<evidence type="ECO:0000256" key="9">
    <source>
        <dbReference type="ARBA" id="ARBA00022771"/>
    </source>
</evidence>
<dbReference type="PROSITE" id="PS00108">
    <property type="entry name" value="PROTEIN_KINASE_ST"/>
    <property type="match status" value="1"/>
</dbReference>
<evidence type="ECO:0000256" key="13">
    <source>
        <dbReference type="ARBA" id="ARBA00047272"/>
    </source>
</evidence>
<dbReference type="InterPro" id="IPR011009">
    <property type="entry name" value="Kinase-like_dom_sf"/>
</dbReference>
<keyword evidence="6" id="KW-0479">Metal-binding</keyword>
<name>A0A8C5WV81_LATLA</name>
<dbReference type="AlphaFoldDB" id="A0A8C5WV81"/>
<evidence type="ECO:0000259" key="19">
    <source>
        <dbReference type="PROSITE" id="PS50081"/>
    </source>
</evidence>
<evidence type="ECO:0000256" key="2">
    <source>
        <dbReference type="ARBA" id="ARBA00012429"/>
    </source>
</evidence>
<dbReference type="InterPro" id="IPR008271">
    <property type="entry name" value="Ser/Thr_kinase_AS"/>
</dbReference>
<evidence type="ECO:0000256" key="7">
    <source>
        <dbReference type="ARBA" id="ARBA00022737"/>
    </source>
</evidence>
<dbReference type="PROSITE" id="PS50011">
    <property type="entry name" value="PROTEIN_KINASE_DOM"/>
    <property type="match status" value="1"/>
</dbReference>
<dbReference type="SUPFAM" id="SSF56112">
    <property type="entry name" value="Protein kinase-like (PK-like)"/>
    <property type="match status" value="1"/>
</dbReference>
<reference evidence="20" key="1">
    <citation type="submission" date="2025-08" db="UniProtKB">
        <authorList>
            <consortium name="Ensembl"/>
        </authorList>
    </citation>
    <scope>IDENTIFICATION</scope>
</reference>